<evidence type="ECO:0000259" key="4">
    <source>
        <dbReference type="Pfam" id="PF14689"/>
    </source>
</evidence>
<keyword evidence="6" id="KW-1185">Reference proteome</keyword>
<keyword evidence="3" id="KW-0418">Kinase</keyword>
<dbReference type="EMBL" id="JAAOIW010000003">
    <property type="protein sequence ID" value="NHN30084.1"/>
    <property type="molecule type" value="Genomic_DNA"/>
</dbReference>
<sequence length="214" mass="24662">MGSNRLNGEEKFEGQTENEYSLLHSQSEADPNLRLIHLFNHYRHDWMNEIQLVFAYVKLKKYDRLEALMENIRVKVQQESHISKLGHPELIVYLFSSQSGDNELKLEIEMEQEIHLDKLPIAGEQLSRLLMGIIDVIKHEAKQHQDSEHTLLIKLAQTSSVLQLDCTYRGELTGDQILPGLKQVKLQLGSNITWKTNQRDGSLIKLSVEVPLNI</sequence>
<evidence type="ECO:0000313" key="6">
    <source>
        <dbReference type="Proteomes" id="UP001165962"/>
    </source>
</evidence>
<keyword evidence="1" id="KW-0597">Phosphoprotein</keyword>
<evidence type="ECO:0000313" key="5">
    <source>
        <dbReference type="EMBL" id="NHN30084.1"/>
    </source>
</evidence>
<evidence type="ECO:0000256" key="2">
    <source>
        <dbReference type="ARBA" id="ARBA00022679"/>
    </source>
</evidence>
<name>A0ABX0J7N8_9BACL</name>
<gene>
    <name evidence="5" type="ORF">G9U52_09585</name>
</gene>
<evidence type="ECO:0000256" key="3">
    <source>
        <dbReference type="ARBA" id="ARBA00022777"/>
    </source>
</evidence>
<evidence type="ECO:0000256" key="1">
    <source>
        <dbReference type="ARBA" id="ARBA00022553"/>
    </source>
</evidence>
<organism evidence="5 6">
    <name type="scientific">Paenibacillus agricola</name>
    <dbReference type="NCBI Taxonomy" id="2716264"/>
    <lineage>
        <taxon>Bacteria</taxon>
        <taxon>Bacillati</taxon>
        <taxon>Bacillota</taxon>
        <taxon>Bacilli</taxon>
        <taxon>Bacillales</taxon>
        <taxon>Paenibacillaceae</taxon>
        <taxon>Paenibacillus</taxon>
    </lineage>
</organism>
<dbReference type="SUPFAM" id="SSF55890">
    <property type="entry name" value="Sporulation response regulatory protein Spo0B"/>
    <property type="match status" value="1"/>
</dbReference>
<comment type="caution">
    <text evidence="5">The sequence shown here is derived from an EMBL/GenBank/DDBJ whole genome shotgun (WGS) entry which is preliminary data.</text>
</comment>
<reference evidence="5" key="1">
    <citation type="submission" date="2020-03" db="EMBL/GenBank/DDBJ databases">
        <title>Draft sequencing of Paenibacilllus sp. S3N08.</title>
        <authorList>
            <person name="Kim D.-U."/>
        </authorList>
    </citation>
    <scope>NUCLEOTIDE SEQUENCE</scope>
    <source>
        <strain evidence="5">S3N08</strain>
    </source>
</reference>
<keyword evidence="2" id="KW-0808">Transferase</keyword>
<accession>A0ABX0J7N8</accession>
<dbReference type="InterPro" id="IPR016120">
    <property type="entry name" value="Sig_transdc_His_kin_SpoOB"/>
</dbReference>
<feature type="domain" description="SpoOB alpha-helical" evidence="4">
    <location>
        <begin position="35"/>
        <end position="85"/>
    </location>
</feature>
<dbReference type="Gene3D" id="1.10.287.130">
    <property type="match status" value="1"/>
</dbReference>
<dbReference type="InterPro" id="IPR039506">
    <property type="entry name" value="SPOB_a"/>
</dbReference>
<dbReference type="Proteomes" id="UP001165962">
    <property type="component" value="Unassembled WGS sequence"/>
</dbReference>
<protein>
    <recommendedName>
        <fullName evidence="4">SpoOB alpha-helical domain-containing protein</fullName>
    </recommendedName>
</protein>
<proteinExistence type="predicted"/>
<dbReference type="Pfam" id="PF14689">
    <property type="entry name" value="SPOB_a"/>
    <property type="match status" value="1"/>
</dbReference>